<feature type="domain" description="HTH luxR-type" evidence="4">
    <location>
        <begin position="853"/>
        <end position="918"/>
    </location>
</feature>
<dbReference type="InterPro" id="IPR041664">
    <property type="entry name" value="AAA_16"/>
</dbReference>
<dbReference type="InterPro" id="IPR016032">
    <property type="entry name" value="Sig_transdc_resp-reg_C-effctor"/>
</dbReference>
<dbReference type="EMBL" id="JAXAVX010000012">
    <property type="protein sequence ID" value="MDX8153232.1"/>
    <property type="molecule type" value="Genomic_DNA"/>
</dbReference>
<feature type="compositionally biased region" description="Basic and acidic residues" evidence="3">
    <location>
        <begin position="835"/>
        <end position="853"/>
    </location>
</feature>
<dbReference type="PANTHER" id="PTHR16305">
    <property type="entry name" value="TESTICULAR SOLUBLE ADENYLYL CYCLASE"/>
    <property type="match status" value="1"/>
</dbReference>
<protein>
    <submittedName>
        <fullName evidence="5">LuxR family transcriptional regulator</fullName>
    </submittedName>
</protein>
<accession>A0ABU4VN08</accession>
<dbReference type="SUPFAM" id="SSF46894">
    <property type="entry name" value="C-terminal effector domain of the bipartite response regulators"/>
    <property type="match status" value="1"/>
</dbReference>
<dbReference type="PANTHER" id="PTHR16305:SF35">
    <property type="entry name" value="TRANSCRIPTIONAL ACTIVATOR DOMAIN"/>
    <property type="match status" value="1"/>
</dbReference>
<dbReference type="Pfam" id="PF00196">
    <property type="entry name" value="GerE"/>
    <property type="match status" value="1"/>
</dbReference>
<name>A0ABU4VN08_9ACTN</name>
<keyword evidence="2" id="KW-0067">ATP-binding</keyword>
<dbReference type="SMART" id="SM00421">
    <property type="entry name" value="HTH_LUXR"/>
    <property type="match status" value="1"/>
</dbReference>
<reference evidence="5 6" key="1">
    <citation type="submission" date="2023-11" db="EMBL/GenBank/DDBJ databases">
        <authorList>
            <person name="Xu M."/>
            <person name="Jiang T."/>
        </authorList>
    </citation>
    <scope>NUCLEOTIDE SEQUENCE [LARGE SCALE GENOMIC DNA]</scope>
    <source>
        <strain evidence="5 6">SD</strain>
    </source>
</reference>
<dbReference type="InterPro" id="IPR036388">
    <property type="entry name" value="WH-like_DNA-bd_sf"/>
</dbReference>
<dbReference type="PRINTS" id="PR00038">
    <property type="entry name" value="HTHLUXR"/>
</dbReference>
<dbReference type="SUPFAM" id="SSF52540">
    <property type="entry name" value="P-loop containing nucleoside triphosphate hydrolases"/>
    <property type="match status" value="1"/>
</dbReference>
<evidence type="ECO:0000313" key="6">
    <source>
        <dbReference type="Proteomes" id="UP001277761"/>
    </source>
</evidence>
<evidence type="ECO:0000259" key="4">
    <source>
        <dbReference type="PROSITE" id="PS50043"/>
    </source>
</evidence>
<feature type="region of interest" description="Disordered" evidence="3">
    <location>
        <begin position="835"/>
        <end position="859"/>
    </location>
</feature>
<keyword evidence="1" id="KW-0547">Nucleotide-binding</keyword>
<evidence type="ECO:0000256" key="1">
    <source>
        <dbReference type="ARBA" id="ARBA00022741"/>
    </source>
</evidence>
<dbReference type="Pfam" id="PF13191">
    <property type="entry name" value="AAA_16"/>
    <property type="match status" value="1"/>
</dbReference>
<sequence>MSTRCLPALHGRDALRDRVGALVDAAAAGAGDAVLLVGDSGLGKTALLDHAAREAADVGLVVLRSRSVPEEDRVPFAALGHLLRDEEATALGRLPDPARTALAVALGRATGVPPSAVAVAAGVVALLASVAEREGGVLLALDDVQWMDEPSLTALLFALRRLDRDGIAALVAARAVPDRGLFGHGLEVRELAPLDDRAAERVVRDVLDDPGEESVARVVRLARGNPLALRELAGAAADGRLDGPGPSSPSLLIDRAFRHELDALDDDARAALVVLAAEEHPLARRAVAAAGLDPDGLDAAEATGLVVADGAGPRFRHPLLRGVAYHAASSALRRRAHRGWTALAEHDLISRAWHASAAADGSDADAAALLEQAAGAAAAAGGLGAACDAMTRAAALTPDRPERARRVLEAARLAAGAARPEAALRHAAEGLRLAPDDASLRAALHEVRAVVFLRQGDLETAYATIVEHAEPIAEADPARAAAGLLAASVRDRVVGDYAAMRRLADRAAELAAGRAPTTHALAGLTVATVDVLEGHGERAIPVFDELRPAIVAGSAEGWPGEVLLAPVHAQVWLGRFDAAEPLLEQHVDRLRARGGAAELLYPLTVRAQLRLRRGRLAAALADATEAWEIAQAGGLRGQVAVAAGALAAVEAVLGREEECLRRAGEAIGLTDDRPAIGQWSRAALGHLHLALGRPADALAPLRACERMAARTGLADPAVVAFGADLVETLVRGGARDEAARALAGWAASGSDSPWRRGAVLRCHGLLAEDADDAIAAFEASVAVLEDAGMRFEAARSRLSLGERLRRDRRRLDARPALQEALDAFERMGARPWAARARDELRATGQATDRDRRPGNGLEELTPHELRVALRVADGRSNPELAAELYVTRKTIEHHLSRVFRKLGVSSRVELARLLQDREDA</sequence>
<evidence type="ECO:0000313" key="5">
    <source>
        <dbReference type="EMBL" id="MDX8153232.1"/>
    </source>
</evidence>
<proteinExistence type="predicted"/>
<dbReference type="SUPFAM" id="SSF48452">
    <property type="entry name" value="TPR-like"/>
    <property type="match status" value="1"/>
</dbReference>
<evidence type="ECO:0000256" key="3">
    <source>
        <dbReference type="SAM" id="MobiDB-lite"/>
    </source>
</evidence>
<dbReference type="InterPro" id="IPR000792">
    <property type="entry name" value="Tscrpt_reg_LuxR_C"/>
</dbReference>
<comment type="caution">
    <text evidence="5">The sequence shown here is derived from an EMBL/GenBank/DDBJ whole genome shotgun (WGS) entry which is preliminary data.</text>
</comment>
<dbReference type="RefSeq" id="WP_319955383.1">
    <property type="nucleotide sequence ID" value="NZ_JAXAVX010000012.1"/>
</dbReference>
<dbReference type="PROSITE" id="PS50043">
    <property type="entry name" value="HTH_LUXR_2"/>
    <property type="match status" value="1"/>
</dbReference>
<organism evidence="5 6">
    <name type="scientific">Patulibacter brassicae</name>
    <dbReference type="NCBI Taxonomy" id="1705717"/>
    <lineage>
        <taxon>Bacteria</taxon>
        <taxon>Bacillati</taxon>
        <taxon>Actinomycetota</taxon>
        <taxon>Thermoleophilia</taxon>
        <taxon>Solirubrobacterales</taxon>
        <taxon>Patulibacteraceae</taxon>
        <taxon>Patulibacter</taxon>
    </lineage>
</organism>
<evidence type="ECO:0000256" key="2">
    <source>
        <dbReference type="ARBA" id="ARBA00022840"/>
    </source>
</evidence>
<dbReference type="InterPro" id="IPR011990">
    <property type="entry name" value="TPR-like_helical_dom_sf"/>
</dbReference>
<dbReference type="Proteomes" id="UP001277761">
    <property type="component" value="Unassembled WGS sequence"/>
</dbReference>
<gene>
    <name evidence="5" type="ORF">SK069_16660</name>
</gene>
<keyword evidence="6" id="KW-1185">Reference proteome</keyword>
<dbReference type="Gene3D" id="1.10.10.10">
    <property type="entry name" value="Winged helix-like DNA-binding domain superfamily/Winged helix DNA-binding domain"/>
    <property type="match status" value="1"/>
</dbReference>
<dbReference type="InterPro" id="IPR027417">
    <property type="entry name" value="P-loop_NTPase"/>
</dbReference>
<dbReference type="CDD" id="cd06170">
    <property type="entry name" value="LuxR_C_like"/>
    <property type="match status" value="1"/>
</dbReference>